<keyword evidence="3" id="KW-1185">Reference proteome</keyword>
<reference evidence="3" key="1">
    <citation type="submission" date="2024-04" db="EMBL/GenBank/DDBJ databases">
        <title>Salinicola lusitanus LLJ914,a marine bacterium isolated from the Okinawa Trough.</title>
        <authorList>
            <person name="Li J."/>
        </authorList>
    </citation>
    <scope>NUCLEOTIDE SEQUENCE [LARGE SCALE GENOMIC DNA]</scope>
</reference>
<dbReference type="Proteomes" id="UP001460270">
    <property type="component" value="Unassembled WGS sequence"/>
</dbReference>
<dbReference type="EMBL" id="JBBPFD010000005">
    <property type="protein sequence ID" value="KAK7925943.1"/>
    <property type="molecule type" value="Genomic_DNA"/>
</dbReference>
<proteinExistence type="predicted"/>
<keyword evidence="1" id="KW-0732">Signal</keyword>
<feature type="signal peptide" evidence="1">
    <location>
        <begin position="1"/>
        <end position="39"/>
    </location>
</feature>
<feature type="chain" id="PRO_5043384914" description="Secreted protein" evidence="1">
    <location>
        <begin position="40"/>
        <end position="94"/>
    </location>
</feature>
<dbReference type="AlphaFoldDB" id="A0AAW0PIS4"/>
<name>A0AAW0PIS4_9GOBI</name>
<evidence type="ECO:0000313" key="2">
    <source>
        <dbReference type="EMBL" id="KAK7925943.1"/>
    </source>
</evidence>
<evidence type="ECO:0000256" key="1">
    <source>
        <dbReference type="SAM" id="SignalP"/>
    </source>
</evidence>
<organism evidence="2 3">
    <name type="scientific">Mugilogobius chulae</name>
    <name type="common">yellowstripe goby</name>
    <dbReference type="NCBI Taxonomy" id="88201"/>
    <lineage>
        <taxon>Eukaryota</taxon>
        <taxon>Metazoa</taxon>
        <taxon>Chordata</taxon>
        <taxon>Craniata</taxon>
        <taxon>Vertebrata</taxon>
        <taxon>Euteleostomi</taxon>
        <taxon>Actinopterygii</taxon>
        <taxon>Neopterygii</taxon>
        <taxon>Teleostei</taxon>
        <taxon>Neoteleostei</taxon>
        <taxon>Acanthomorphata</taxon>
        <taxon>Gobiaria</taxon>
        <taxon>Gobiiformes</taxon>
        <taxon>Gobioidei</taxon>
        <taxon>Gobiidae</taxon>
        <taxon>Gobionellinae</taxon>
        <taxon>Mugilogobius</taxon>
    </lineage>
</organism>
<evidence type="ECO:0000313" key="3">
    <source>
        <dbReference type="Proteomes" id="UP001460270"/>
    </source>
</evidence>
<comment type="caution">
    <text evidence="2">The sequence shown here is derived from an EMBL/GenBank/DDBJ whole genome shotgun (WGS) entry which is preliminary data.</text>
</comment>
<evidence type="ECO:0008006" key="4">
    <source>
        <dbReference type="Google" id="ProtNLM"/>
    </source>
</evidence>
<protein>
    <recommendedName>
        <fullName evidence="4">Secreted protein</fullName>
    </recommendedName>
</protein>
<gene>
    <name evidence="2" type="ORF">WMY93_008253</name>
</gene>
<accession>A0AAW0PIS4</accession>
<sequence>MSTVLQPGIIYTRHHEGCLSSGARCWALLLLLLSHLTFDATVYLPPTLGRNHNTTYIESDNSTRCAHNSSSNESSYHKACIRRFRSMHPLVAVH</sequence>